<evidence type="ECO:0000256" key="9">
    <source>
        <dbReference type="SAM" id="Phobius"/>
    </source>
</evidence>
<dbReference type="InterPro" id="IPR036259">
    <property type="entry name" value="MFS_trans_sf"/>
</dbReference>
<dbReference type="EMBL" id="SWFS01000055">
    <property type="protein sequence ID" value="KAA8917196.1"/>
    <property type="molecule type" value="Genomic_DNA"/>
</dbReference>
<gene>
    <name evidence="10" type="ORF">TRICI_000647</name>
</gene>
<dbReference type="PANTHER" id="PTHR23501:SF87">
    <property type="entry name" value="SIDEROPHORE IRON TRANSPORTER 2"/>
    <property type="match status" value="1"/>
</dbReference>
<evidence type="ECO:0000256" key="6">
    <source>
        <dbReference type="ARBA" id="ARBA00023065"/>
    </source>
</evidence>
<dbReference type="FunFam" id="1.20.1250.20:FF:000197">
    <property type="entry name" value="Siderophore iron transporter 1"/>
    <property type="match status" value="1"/>
</dbReference>
<keyword evidence="6" id="KW-0406">Ion transport</keyword>
<evidence type="ECO:0008006" key="12">
    <source>
        <dbReference type="Google" id="ProtNLM"/>
    </source>
</evidence>
<organism evidence="10 11">
    <name type="scientific">Trichomonascus ciferrii</name>
    <dbReference type="NCBI Taxonomy" id="44093"/>
    <lineage>
        <taxon>Eukaryota</taxon>
        <taxon>Fungi</taxon>
        <taxon>Dikarya</taxon>
        <taxon>Ascomycota</taxon>
        <taxon>Saccharomycotina</taxon>
        <taxon>Dipodascomycetes</taxon>
        <taxon>Dipodascales</taxon>
        <taxon>Trichomonascaceae</taxon>
        <taxon>Trichomonascus</taxon>
        <taxon>Trichomonascus ciferrii complex</taxon>
    </lineage>
</organism>
<feature type="transmembrane region" description="Helical" evidence="9">
    <location>
        <begin position="541"/>
        <end position="563"/>
    </location>
</feature>
<dbReference type="SUPFAM" id="SSF103473">
    <property type="entry name" value="MFS general substrate transporter"/>
    <property type="match status" value="1"/>
</dbReference>
<comment type="subcellular location">
    <subcellularLocation>
        <location evidence="1">Membrane</location>
        <topology evidence="1">Multi-pass membrane protein</topology>
    </subcellularLocation>
</comment>
<feature type="transmembrane region" description="Helical" evidence="9">
    <location>
        <begin position="302"/>
        <end position="321"/>
    </location>
</feature>
<feature type="transmembrane region" description="Helical" evidence="9">
    <location>
        <begin position="268"/>
        <end position="290"/>
    </location>
</feature>
<feature type="compositionally biased region" description="Polar residues" evidence="8">
    <location>
        <begin position="1"/>
        <end position="22"/>
    </location>
</feature>
<feature type="transmembrane region" description="Helical" evidence="9">
    <location>
        <begin position="342"/>
        <end position="366"/>
    </location>
</feature>
<keyword evidence="11" id="KW-1185">Reference proteome</keyword>
<evidence type="ECO:0000256" key="1">
    <source>
        <dbReference type="ARBA" id="ARBA00004141"/>
    </source>
</evidence>
<keyword evidence="3" id="KW-0813">Transport</keyword>
<feature type="transmembrane region" description="Helical" evidence="9">
    <location>
        <begin position="158"/>
        <end position="176"/>
    </location>
</feature>
<feature type="transmembrane region" description="Helical" evidence="9">
    <location>
        <begin position="378"/>
        <end position="398"/>
    </location>
</feature>
<feature type="transmembrane region" description="Helical" evidence="9">
    <location>
        <begin position="66"/>
        <end position="83"/>
    </location>
</feature>
<dbReference type="AlphaFoldDB" id="A0A642VC27"/>
<feature type="transmembrane region" description="Helical" evidence="9">
    <location>
        <begin position="135"/>
        <end position="152"/>
    </location>
</feature>
<feature type="transmembrane region" description="Helical" evidence="9">
    <location>
        <begin position="188"/>
        <end position="207"/>
    </location>
</feature>
<feature type="region of interest" description="Disordered" evidence="8">
    <location>
        <begin position="583"/>
        <end position="608"/>
    </location>
</feature>
<feature type="compositionally biased region" description="Polar residues" evidence="8">
    <location>
        <begin position="596"/>
        <end position="608"/>
    </location>
</feature>
<reference evidence="10" key="1">
    <citation type="journal article" date="2019" name="G3 (Bethesda)">
        <title>Genome Assemblies of Two Rare Opportunistic Yeast Pathogens: Diutina rugosa (syn. Candida rugosa) and Trichomonascus ciferrii (syn. Candida ciferrii).</title>
        <authorList>
            <person name="Mixao V."/>
            <person name="Saus E."/>
            <person name="Hansen A.P."/>
            <person name="Lass-Florl C."/>
            <person name="Gabaldon T."/>
        </authorList>
    </citation>
    <scope>NUCLEOTIDE SEQUENCE</scope>
    <source>
        <strain evidence="10">CBS 4856</strain>
    </source>
</reference>
<dbReference type="Proteomes" id="UP000761534">
    <property type="component" value="Unassembled WGS sequence"/>
</dbReference>
<evidence type="ECO:0000313" key="10">
    <source>
        <dbReference type="EMBL" id="KAA8917196.1"/>
    </source>
</evidence>
<comment type="similarity">
    <text evidence="2">Belongs to the major facilitator superfamily.</text>
</comment>
<feature type="region of interest" description="Disordered" evidence="8">
    <location>
        <begin position="1"/>
        <end position="50"/>
    </location>
</feature>
<dbReference type="GO" id="GO:0005886">
    <property type="term" value="C:plasma membrane"/>
    <property type="evidence" value="ECO:0007669"/>
    <property type="project" value="TreeGrafter"/>
</dbReference>
<dbReference type="VEuPathDB" id="FungiDB:TRICI_000647"/>
<accession>A0A642VC27</accession>
<feature type="transmembrane region" description="Helical" evidence="9">
    <location>
        <begin position="227"/>
        <end position="248"/>
    </location>
</feature>
<feature type="transmembrane region" description="Helical" evidence="9">
    <location>
        <begin position="405"/>
        <end position="424"/>
    </location>
</feature>
<sequence>MRFSRRNTTGSNVVDRQSSATAEETIGSDSEHSDSPLNDEGEDGARQRAGGVDEMEAIASTWSTQGLVIAWVGVLLASAAIALDAQTLSIYSNYATADFNKQSLLSTVQVVNGVVNVITRPILAKVIDVIGRFEGYLISVVSIAIGHIMLATSPNIETYFAAQIFYTFGQVGIQFMQHVFAADTTDMVHRGIFIALPTIWYVFVPWLGGPITTAVLEKYSWRWGLGMWAVIVPACAIPILSILFFNKLKARKLHPKTSVSKRHIVDQLDFGGSILLSAGLALVFIAIPLASAHSEEWRKSHIIVMVVLGGLCLIAFPFYEFKVPRFPIMSFNVFRNIDICKSFAFIFLYYMAYNIFSPYFFSWLMVVYNLSNTTANNVNVVLTVAATAVGMITSFVIKYVKTLKLFILSGSTVALIGLGLVYHFRRPWSTVGQLVAGQLLAGIGEGLETIPNSVNVQSYCSHDEVAQTLALYHSFIAFGQVIGDAVSGAVYRRVYPDNLRKNLPNLSEDRIHNIINDMTKARSYPMDTDTRKAINTSFNGVMRYLLIPPLVVYALMWLLALTFKNRRMDGIFNVRGKIIGETKEEDSDYESPSPVIASSTDRPLTNRT</sequence>
<protein>
    <recommendedName>
        <fullName evidence="12">Major facilitator superfamily (MFS) profile domain-containing protein</fullName>
    </recommendedName>
</protein>
<evidence type="ECO:0000256" key="3">
    <source>
        <dbReference type="ARBA" id="ARBA00022448"/>
    </source>
</evidence>
<keyword evidence="5 9" id="KW-1133">Transmembrane helix</keyword>
<evidence type="ECO:0000256" key="5">
    <source>
        <dbReference type="ARBA" id="ARBA00022989"/>
    </source>
</evidence>
<evidence type="ECO:0000256" key="7">
    <source>
        <dbReference type="ARBA" id="ARBA00023136"/>
    </source>
</evidence>
<dbReference type="Pfam" id="PF07690">
    <property type="entry name" value="MFS_1"/>
    <property type="match status" value="2"/>
</dbReference>
<dbReference type="InterPro" id="IPR011701">
    <property type="entry name" value="MFS"/>
</dbReference>
<keyword evidence="4 9" id="KW-0812">Transmembrane</keyword>
<keyword evidence="7 9" id="KW-0472">Membrane</keyword>
<evidence type="ECO:0000256" key="2">
    <source>
        <dbReference type="ARBA" id="ARBA00008335"/>
    </source>
</evidence>
<dbReference type="OrthoDB" id="4078873at2759"/>
<evidence type="ECO:0000256" key="8">
    <source>
        <dbReference type="SAM" id="MobiDB-lite"/>
    </source>
</evidence>
<evidence type="ECO:0000313" key="11">
    <source>
        <dbReference type="Proteomes" id="UP000761534"/>
    </source>
</evidence>
<feature type="transmembrane region" description="Helical" evidence="9">
    <location>
        <begin position="103"/>
        <end position="123"/>
    </location>
</feature>
<name>A0A642VC27_9ASCO</name>
<dbReference type="GO" id="GO:0015343">
    <property type="term" value="F:siderophore-iron transmembrane transporter activity"/>
    <property type="evidence" value="ECO:0007669"/>
    <property type="project" value="TreeGrafter"/>
</dbReference>
<evidence type="ECO:0000256" key="4">
    <source>
        <dbReference type="ARBA" id="ARBA00022692"/>
    </source>
</evidence>
<proteinExistence type="inferred from homology"/>
<comment type="caution">
    <text evidence="10">The sequence shown here is derived from an EMBL/GenBank/DDBJ whole genome shotgun (WGS) entry which is preliminary data.</text>
</comment>
<dbReference type="Gene3D" id="1.20.1250.20">
    <property type="entry name" value="MFS general substrate transporter like domains"/>
    <property type="match status" value="2"/>
</dbReference>
<dbReference type="PANTHER" id="PTHR23501">
    <property type="entry name" value="MAJOR FACILITATOR SUPERFAMILY"/>
    <property type="match status" value="1"/>
</dbReference>